<feature type="domain" description="SHSP" evidence="3">
    <location>
        <begin position="36"/>
        <end position="148"/>
    </location>
</feature>
<evidence type="ECO:0000313" key="4">
    <source>
        <dbReference type="EMBL" id="MDF9409117.1"/>
    </source>
</evidence>
<evidence type="ECO:0000256" key="1">
    <source>
        <dbReference type="PROSITE-ProRule" id="PRU00285"/>
    </source>
</evidence>
<dbReference type="AlphaFoldDB" id="A0A9X4JWF5"/>
<dbReference type="Pfam" id="PF00011">
    <property type="entry name" value="HSP20"/>
    <property type="match status" value="1"/>
</dbReference>
<reference evidence="4" key="1">
    <citation type="submission" date="2022-02" db="EMBL/GenBank/DDBJ databases">
        <authorList>
            <person name="Leng L."/>
        </authorList>
    </citation>
    <scope>NUCLEOTIDE SEQUENCE</scope>
    <source>
        <strain evidence="4">JI</strain>
    </source>
</reference>
<comment type="caution">
    <text evidence="4">The sequence shown here is derived from an EMBL/GenBank/DDBJ whole genome shotgun (WGS) entry which is preliminary data.</text>
</comment>
<dbReference type="InterPro" id="IPR008978">
    <property type="entry name" value="HSP20-like_chaperone"/>
</dbReference>
<dbReference type="SUPFAM" id="SSF49764">
    <property type="entry name" value="HSP20-like chaperones"/>
    <property type="match status" value="1"/>
</dbReference>
<dbReference type="InterPro" id="IPR002068">
    <property type="entry name" value="A-crystallin/Hsp20_dom"/>
</dbReference>
<dbReference type="EMBL" id="JAKOAV010000024">
    <property type="protein sequence ID" value="MDF9409117.1"/>
    <property type="molecule type" value="Genomic_DNA"/>
</dbReference>
<dbReference type="InterPro" id="IPR031107">
    <property type="entry name" value="Small_HSP"/>
</dbReference>
<dbReference type="Gene3D" id="2.60.40.790">
    <property type="match status" value="1"/>
</dbReference>
<keyword evidence="5" id="KW-1185">Reference proteome</keyword>
<dbReference type="PANTHER" id="PTHR11527">
    <property type="entry name" value="HEAT-SHOCK PROTEIN 20 FAMILY MEMBER"/>
    <property type="match status" value="1"/>
</dbReference>
<dbReference type="Proteomes" id="UP001154312">
    <property type="component" value="Unassembled WGS sequence"/>
</dbReference>
<organism evidence="4 5">
    <name type="scientific">Pelotomaculum isophthalicicum JI</name>
    <dbReference type="NCBI Taxonomy" id="947010"/>
    <lineage>
        <taxon>Bacteria</taxon>
        <taxon>Bacillati</taxon>
        <taxon>Bacillota</taxon>
        <taxon>Clostridia</taxon>
        <taxon>Eubacteriales</taxon>
        <taxon>Desulfotomaculaceae</taxon>
        <taxon>Pelotomaculum</taxon>
    </lineage>
</organism>
<sequence length="149" mass="17242">MALVKWDPFRDLSGLQSSINRLFDDNFRFWREPEAALTQEGAFPVDIKDTPGAIQIKAELPGFNKENIKVGLVDNLLTIRAERRREEKEESANYLRVERSYGSFSRSFTLNMPVKHEKLKARYQDGVLEISLPKEEDIKNKEINIDIEG</sequence>
<evidence type="ECO:0000259" key="3">
    <source>
        <dbReference type="PROSITE" id="PS01031"/>
    </source>
</evidence>
<protein>
    <submittedName>
        <fullName evidence="4">Hsp20/alpha crystallin family protein</fullName>
    </submittedName>
</protein>
<name>A0A9X4JWF5_9FIRM</name>
<gene>
    <name evidence="4" type="ORF">L7E55_12245</name>
</gene>
<evidence type="ECO:0000313" key="5">
    <source>
        <dbReference type="Proteomes" id="UP001154312"/>
    </source>
</evidence>
<dbReference type="PROSITE" id="PS01031">
    <property type="entry name" value="SHSP"/>
    <property type="match status" value="1"/>
</dbReference>
<accession>A0A9X4JWF5</accession>
<proteinExistence type="inferred from homology"/>
<comment type="similarity">
    <text evidence="1 2">Belongs to the small heat shock protein (HSP20) family.</text>
</comment>
<evidence type="ECO:0000256" key="2">
    <source>
        <dbReference type="RuleBase" id="RU003616"/>
    </source>
</evidence>
<dbReference type="RefSeq" id="WP_277444561.1">
    <property type="nucleotide sequence ID" value="NZ_JAKOAV010000024.1"/>
</dbReference>